<sequence>MVSPQLNVHRKRVLIHSLHEAKLTPDLDLLDADLTQMPLGDYETSGIVRDYSLINLQDIDLFNSSLNYLILTGANFARAKMVLTD</sequence>
<protein>
    <submittedName>
        <fullName evidence="1">Uncharacterized protein</fullName>
    </submittedName>
</protein>
<gene>
    <name evidence="1" type="ORF">GPM918_LOCUS38364</name>
    <name evidence="2" type="ORF">SRO942_LOCUS39186</name>
</gene>
<reference evidence="1" key="1">
    <citation type="submission" date="2021-02" db="EMBL/GenBank/DDBJ databases">
        <authorList>
            <person name="Nowell W R."/>
        </authorList>
    </citation>
    <scope>NUCLEOTIDE SEQUENCE</scope>
</reference>
<organism evidence="1 3">
    <name type="scientific">Didymodactylos carnosus</name>
    <dbReference type="NCBI Taxonomy" id="1234261"/>
    <lineage>
        <taxon>Eukaryota</taxon>
        <taxon>Metazoa</taxon>
        <taxon>Spiralia</taxon>
        <taxon>Gnathifera</taxon>
        <taxon>Rotifera</taxon>
        <taxon>Eurotatoria</taxon>
        <taxon>Bdelloidea</taxon>
        <taxon>Philodinida</taxon>
        <taxon>Philodinidae</taxon>
        <taxon>Didymodactylos</taxon>
    </lineage>
</organism>
<accession>A0A815VYS1</accession>
<evidence type="ECO:0000313" key="1">
    <source>
        <dbReference type="EMBL" id="CAF1536402.1"/>
    </source>
</evidence>
<keyword evidence="3" id="KW-1185">Reference proteome</keyword>
<dbReference type="EMBL" id="CAJNOQ010025355">
    <property type="protein sequence ID" value="CAF1536402.1"/>
    <property type="molecule type" value="Genomic_DNA"/>
</dbReference>
<dbReference type="AlphaFoldDB" id="A0A815VYS1"/>
<evidence type="ECO:0000313" key="3">
    <source>
        <dbReference type="Proteomes" id="UP000663829"/>
    </source>
</evidence>
<comment type="caution">
    <text evidence="1">The sequence shown here is derived from an EMBL/GenBank/DDBJ whole genome shotgun (WGS) entry which is preliminary data.</text>
</comment>
<dbReference type="Proteomes" id="UP000681722">
    <property type="component" value="Unassembled WGS sequence"/>
</dbReference>
<name>A0A815VYS1_9BILA</name>
<evidence type="ECO:0000313" key="2">
    <source>
        <dbReference type="EMBL" id="CAF4396336.1"/>
    </source>
</evidence>
<proteinExistence type="predicted"/>
<dbReference type="Proteomes" id="UP000663829">
    <property type="component" value="Unassembled WGS sequence"/>
</dbReference>
<dbReference type="EMBL" id="CAJOBC010090967">
    <property type="protein sequence ID" value="CAF4396336.1"/>
    <property type="molecule type" value="Genomic_DNA"/>
</dbReference>